<sequence>MVALTIQCQPLALCQARKRTLHAKGKECRVLNNRRHRVQCQDRIVQSSINSIYDLSALDAAPEWTLDQIAGLVFGGFLVALYFSSRFIDEYVAVSQRRQLGICEKCGGLNDRDSCAEVDCPQRVIN</sequence>
<dbReference type="EMBL" id="HBFV01001567">
    <property type="protein sequence ID" value="CAD8928756.1"/>
    <property type="molecule type" value="Transcribed_RNA"/>
</dbReference>
<reference evidence="1" key="1">
    <citation type="submission" date="2021-01" db="EMBL/GenBank/DDBJ databases">
        <authorList>
            <person name="Corre E."/>
            <person name="Pelletier E."/>
            <person name="Niang G."/>
            <person name="Scheremetjew M."/>
            <person name="Finn R."/>
            <person name="Kale V."/>
            <person name="Holt S."/>
            <person name="Cochrane G."/>
            <person name="Meng A."/>
            <person name="Brown T."/>
            <person name="Cohen L."/>
        </authorList>
    </citation>
    <scope>NUCLEOTIDE SEQUENCE</scope>
    <source>
        <strain evidence="1">CCMP2329</strain>
    </source>
</reference>
<organism evidence="1">
    <name type="scientific">Picochlorum oklahomense</name>
    <dbReference type="NCBI Taxonomy" id="249345"/>
    <lineage>
        <taxon>Eukaryota</taxon>
        <taxon>Viridiplantae</taxon>
        <taxon>Chlorophyta</taxon>
        <taxon>core chlorophytes</taxon>
        <taxon>Trebouxiophyceae</taxon>
        <taxon>Trebouxiophyceae incertae sedis</taxon>
        <taxon>Picochlorum</taxon>
    </lineage>
</organism>
<gene>
    <name evidence="1" type="ORF">POKL1161_LOCUS1109</name>
</gene>
<name>A0A7S1CUC8_9CHLO</name>
<proteinExistence type="predicted"/>
<evidence type="ECO:0000313" key="1">
    <source>
        <dbReference type="EMBL" id="CAD8928756.1"/>
    </source>
</evidence>
<dbReference type="AlphaFoldDB" id="A0A7S1CUC8"/>
<accession>A0A7S1CUC8</accession>
<protein>
    <submittedName>
        <fullName evidence="1">Uncharacterized protein</fullName>
    </submittedName>
</protein>